<feature type="compositionally biased region" description="Basic residues" evidence="1">
    <location>
        <begin position="205"/>
        <end position="220"/>
    </location>
</feature>
<sequence>MARHGHARKIRGPSGGRSAHCHWARWGVCLCLRHLGAPSVVTGLKAPTRLSRPLPYAQSSPHHPRPRRAPRRPGGRGPRPPDSQLWQPRVASRPRCLTSCVQTAAPCDQNGRAAGHRAGNDRHHPSAVTAVDATQAASQLPRHRGRYVWRPQLPTPHATAHGPRPPTHPSTRGAWPRRGTHPTYPTAAACRGGGQRGTRWSPSSRRAHPTRLAPLHHRCPVTRAAAPPTGAHCRRATPTARHPSSDGGRGRRTGRPHSSRRSPSAPPPSASYPSVSHKSSAPPAGDSAGPPPLVSPPPPRRRRRRALQRACR</sequence>
<reference evidence="2 3" key="1">
    <citation type="submission" date="2017-03" db="EMBL/GenBank/DDBJ databases">
        <title>WGS assembly of Porphyra umbilicalis.</title>
        <authorList>
            <person name="Brawley S.H."/>
            <person name="Blouin N.A."/>
            <person name="Ficko-Blean E."/>
            <person name="Wheeler G.L."/>
            <person name="Lohr M."/>
            <person name="Goodson H.V."/>
            <person name="Jenkins J.W."/>
            <person name="Blaby-Haas C.E."/>
            <person name="Helliwell K.E."/>
            <person name="Chan C."/>
            <person name="Marriage T."/>
            <person name="Bhattacharya D."/>
            <person name="Klein A.S."/>
            <person name="Badis Y."/>
            <person name="Brodie J."/>
            <person name="Cao Y."/>
            <person name="Collen J."/>
            <person name="Dittami S.M."/>
            <person name="Gachon C.M."/>
            <person name="Green B.R."/>
            <person name="Karpowicz S."/>
            <person name="Kim J.W."/>
            <person name="Kudahl U."/>
            <person name="Lin S."/>
            <person name="Michel G."/>
            <person name="Mittag M."/>
            <person name="Olson B.J."/>
            <person name="Pangilinan J."/>
            <person name="Peng Y."/>
            <person name="Qiu H."/>
            <person name="Shu S."/>
            <person name="Singer J.T."/>
            <person name="Smith A.G."/>
            <person name="Sprecher B.N."/>
            <person name="Wagner V."/>
            <person name="Wang W."/>
            <person name="Wang Z.-Y."/>
            <person name="Yan J."/>
            <person name="Yarish C."/>
            <person name="Zoeuner-Riek S."/>
            <person name="Zhuang Y."/>
            <person name="Zou Y."/>
            <person name="Lindquist E.A."/>
            <person name="Grimwood J."/>
            <person name="Barry K."/>
            <person name="Rokhsar D.S."/>
            <person name="Schmutz J."/>
            <person name="Stiller J.W."/>
            <person name="Grossman A.R."/>
            <person name="Prochnik S.E."/>
        </authorList>
    </citation>
    <scope>NUCLEOTIDE SEQUENCE [LARGE SCALE GENOMIC DNA]</scope>
    <source>
        <strain evidence="2">4086291</strain>
    </source>
</reference>
<protein>
    <submittedName>
        <fullName evidence="2">Uncharacterized protein</fullName>
    </submittedName>
</protein>
<feature type="region of interest" description="Disordered" evidence="1">
    <location>
        <begin position="50"/>
        <end position="89"/>
    </location>
</feature>
<accession>A0A1X6PKI0</accession>
<feature type="compositionally biased region" description="Pro residues" evidence="1">
    <location>
        <begin position="289"/>
        <end position="298"/>
    </location>
</feature>
<gene>
    <name evidence="2" type="ORF">BU14_0025s0054</name>
</gene>
<organism evidence="2 3">
    <name type="scientific">Porphyra umbilicalis</name>
    <name type="common">Purple laver</name>
    <name type="synonym">Red alga</name>
    <dbReference type="NCBI Taxonomy" id="2786"/>
    <lineage>
        <taxon>Eukaryota</taxon>
        <taxon>Rhodophyta</taxon>
        <taxon>Bangiophyceae</taxon>
        <taxon>Bangiales</taxon>
        <taxon>Bangiaceae</taxon>
        <taxon>Porphyra</taxon>
    </lineage>
</organism>
<evidence type="ECO:0000313" key="2">
    <source>
        <dbReference type="EMBL" id="OSX81173.1"/>
    </source>
</evidence>
<feature type="compositionally biased region" description="Basic residues" evidence="1">
    <location>
        <begin position="299"/>
        <end position="312"/>
    </location>
</feature>
<dbReference type="AlphaFoldDB" id="A0A1X6PKI0"/>
<keyword evidence="3" id="KW-1185">Reference proteome</keyword>
<name>A0A1X6PKI0_PORUM</name>
<feature type="compositionally biased region" description="Low complexity" evidence="1">
    <location>
        <begin position="271"/>
        <end position="288"/>
    </location>
</feature>
<evidence type="ECO:0000313" key="3">
    <source>
        <dbReference type="Proteomes" id="UP000218209"/>
    </source>
</evidence>
<evidence type="ECO:0000256" key="1">
    <source>
        <dbReference type="SAM" id="MobiDB-lite"/>
    </source>
</evidence>
<proteinExistence type="predicted"/>
<feature type="compositionally biased region" description="Basic residues" evidence="1">
    <location>
        <begin position="250"/>
        <end position="260"/>
    </location>
</feature>
<feature type="compositionally biased region" description="Basic residues" evidence="1">
    <location>
        <begin position="62"/>
        <end position="74"/>
    </location>
</feature>
<dbReference type="EMBL" id="KV918765">
    <property type="protein sequence ID" value="OSX81173.1"/>
    <property type="molecule type" value="Genomic_DNA"/>
</dbReference>
<dbReference type="Proteomes" id="UP000218209">
    <property type="component" value="Unassembled WGS sequence"/>
</dbReference>
<feature type="region of interest" description="Disordered" evidence="1">
    <location>
        <begin position="152"/>
        <end position="312"/>
    </location>
</feature>